<dbReference type="AlphaFoldDB" id="A0AA94HVK8"/>
<evidence type="ECO:0000256" key="4">
    <source>
        <dbReference type="ARBA" id="ARBA00022763"/>
    </source>
</evidence>
<name>A0AA94HVK8_DESDE</name>
<evidence type="ECO:0000256" key="5">
    <source>
        <dbReference type="ARBA" id="ARBA00023204"/>
    </source>
</evidence>
<proteinExistence type="inferred from homology"/>
<evidence type="ECO:0000313" key="8">
    <source>
        <dbReference type="EMBL" id="SFW71084.1"/>
    </source>
</evidence>
<evidence type="ECO:0000256" key="6">
    <source>
        <dbReference type="SAM" id="MobiDB-lite"/>
    </source>
</evidence>
<dbReference type="FunFam" id="1.10.340.30:FF:000004">
    <property type="entry name" value="DNA-3-methyladenine glycosylase II"/>
    <property type="match status" value="1"/>
</dbReference>
<comment type="catalytic activity">
    <reaction evidence="1">
        <text>Hydrolysis of alkylated DNA, releasing 3-methyladenine, 3-methylguanine, 7-methylguanine and 7-methyladenine.</text>
        <dbReference type="EC" id="3.2.2.21"/>
    </reaction>
</comment>
<feature type="domain" description="HhH-GPD" evidence="7">
    <location>
        <begin position="51"/>
        <end position="205"/>
    </location>
</feature>
<reference evidence="9" key="1">
    <citation type="submission" date="2016-11" db="EMBL/GenBank/DDBJ databases">
        <authorList>
            <person name="Jaros S."/>
            <person name="Januszkiewicz K."/>
            <person name="Wedrychowicz H."/>
        </authorList>
    </citation>
    <scope>NUCLEOTIDE SEQUENCE [LARGE SCALE GENOMIC DNA]</scope>
    <source>
        <strain evidence="9">DSM 7057</strain>
    </source>
</reference>
<evidence type="ECO:0000256" key="3">
    <source>
        <dbReference type="ARBA" id="ARBA00012000"/>
    </source>
</evidence>
<evidence type="ECO:0000256" key="2">
    <source>
        <dbReference type="ARBA" id="ARBA00010817"/>
    </source>
</evidence>
<dbReference type="InterPro" id="IPR003265">
    <property type="entry name" value="HhH-GPD_domain"/>
</dbReference>
<accession>A0AA94HVK8</accession>
<dbReference type="SMART" id="SM00478">
    <property type="entry name" value="ENDO3c"/>
    <property type="match status" value="1"/>
</dbReference>
<evidence type="ECO:0000313" key="9">
    <source>
        <dbReference type="Proteomes" id="UP000182680"/>
    </source>
</evidence>
<dbReference type="GO" id="GO:0006307">
    <property type="term" value="P:DNA alkylation repair"/>
    <property type="evidence" value="ECO:0007669"/>
    <property type="project" value="TreeGrafter"/>
</dbReference>
<dbReference type="SUPFAM" id="SSF48150">
    <property type="entry name" value="DNA-glycosylase"/>
    <property type="match status" value="1"/>
</dbReference>
<evidence type="ECO:0000256" key="1">
    <source>
        <dbReference type="ARBA" id="ARBA00000086"/>
    </source>
</evidence>
<dbReference type="Proteomes" id="UP000182680">
    <property type="component" value="Unassembled WGS sequence"/>
</dbReference>
<dbReference type="InterPro" id="IPR051912">
    <property type="entry name" value="Alkylbase_DNA_Glycosylase/TA"/>
</dbReference>
<dbReference type="GO" id="GO:0006285">
    <property type="term" value="P:base-excision repair, AP site formation"/>
    <property type="evidence" value="ECO:0007669"/>
    <property type="project" value="TreeGrafter"/>
</dbReference>
<dbReference type="InterPro" id="IPR011257">
    <property type="entry name" value="DNA_glycosylase"/>
</dbReference>
<dbReference type="Gene3D" id="1.10.340.30">
    <property type="entry name" value="Hypothetical protein, domain 2"/>
    <property type="match status" value="1"/>
</dbReference>
<dbReference type="EC" id="3.2.2.21" evidence="3"/>
<comment type="similarity">
    <text evidence="2">Belongs to the alkylbase DNA glycosidase AlkA family.</text>
</comment>
<dbReference type="RefSeq" id="WP_083577987.1">
    <property type="nucleotide sequence ID" value="NZ_FPIW01000075.1"/>
</dbReference>
<dbReference type="PANTHER" id="PTHR43003:SF5">
    <property type="entry name" value="DNA-3-METHYLADENINE GLYCOSYLASE"/>
    <property type="match status" value="1"/>
</dbReference>
<organism evidence="8 9">
    <name type="scientific">Desulfovibrio desulfuricans</name>
    <dbReference type="NCBI Taxonomy" id="876"/>
    <lineage>
        <taxon>Bacteria</taxon>
        <taxon>Pseudomonadati</taxon>
        <taxon>Thermodesulfobacteriota</taxon>
        <taxon>Desulfovibrionia</taxon>
        <taxon>Desulfovibrionales</taxon>
        <taxon>Desulfovibrionaceae</taxon>
        <taxon>Desulfovibrio</taxon>
    </lineage>
</organism>
<dbReference type="GO" id="GO:0032993">
    <property type="term" value="C:protein-DNA complex"/>
    <property type="evidence" value="ECO:0007669"/>
    <property type="project" value="TreeGrafter"/>
</dbReference>
<protein>
    <recommendedName>
        <fullName evidence="3">DNA-3-methyladenine glycosylase II</fullName>
        <ecNumber evidence="3">3.2.2.21</ecNumber>
    </recommendedName>
</protein>
<dbReference type="GO" id="GO:0008725">
    <property type="term" value="F:DNA-3-methyladenine glycosylase activity"/>
    <property type="evidence" value="ECO:0007669"/>
    <property type="project" value="TreeGrafter"/>
</dbReference>
<gene>
    <name evidence="8" type="ORF">SAMN02910291_02654</name>
</gene>
<dbReference type="EMBL" id="FPIW01000075">
    <property type="protein sequence ID" value="SFW71084.1"/>
    <property type="molecule type" value="Genomic_DNA"/>
</dbReference>
<comment type="caution">
    <text evidence="8">The sequence shown here is derived from an EMBL/GenBank/DDBJ whole genome shotgun (WGS) entry which is preliminary data.</text>
</comment>
<keyword evidence="4" id="KW-0227">DNA damage</keyword>
<feature type="region of interest" description="Disordered" evidence="6">
    <location>
        <begin position="216"/>
        <end position="235"/>
    </location>
</feature>
<feature type="compositionally biased region" description="Basic residues" evidence="6">
    <location>
        <begin position="216"/>
        <end position="225"/>
    </location>
</feature>
<dbReference type="Gene3D" id="1.10.1670.40">
    <property type="match status" value="1"/>
</dbReference>
<dbReference type="Pfam" id="PF00730">
    <property type="entry name" value="HhH-GPD"/>
    <property type="match status" value="1"/>
</dbReference>
<sequence>MPNTHYFEYGEKEKSWLKSRDPVLAAAMEEIGHIRREVTPDIFNALLNSIVGQQISTKAQATIWKRMREQFCPITPENIGTISAESLQTCGISMRKAAYIKSITEAVLDGSLDLARLPSLTDKEICAQLVQLKGIGVWTAEMIMIFSMQRPDILSWDDLAIQRGLRMLYRHRQITPALFARYRKRYSPHATTASLYLWAIAGGACAEFKDCAPLKKKTKPAKRQPVKAQDKQNTQ</sequence>
<dbReference type="PANTHER" id="PTHR43003">
    <property type="entry name" value="DNA-3-METHYLADENINE GLYCOSYLASE"/>
    <property type="match status" value="1"/>
</dbReference>
<dbReference type="GO" id="GO:0032131">
    <property type="term" value="F:alkylated DNA binding"/>
    <property type="evidence" value="ECO:0007669"/>
    <property type="project" value="TreeGrafter"/>
</dbReference>
<dbReference type="CDD" id="cd00056">
    <property type="entry name" value="ENDO3c"/>
    <property type="match status" value="1"/>
</dbReference>
<dbReference type="GO" id="GO:0043916">
    <property type="term" value="F:DNA-7-methylguanine glycosylase activity"/>
    <property type="evidence" value="ECO:0007669"/>
    <property type="project" value="TreeGrafter"/>
</dbReference>
<evidence type="ECO:0000259" key="7">
    <source>
        <dbReference type="SMART" id="SM00478"/>
    </source>
</evidence>
<dbReference type="GO" id="GO:0005737">
    <property type="term" value="C:cytoplasm"/>
    <property type="evidence" value="ECO:0007669"/>
    <property type="project" value="TreeGrafter"/>
</dbReference>
<keyword evidence="5" id="KW-0234">DNA repair</keyword>